<dbReference type="RefSeq" id="WP_343788878.1">
    <property type="nucleotide sequence ID" value="NZ_BAAAFH010000022.1"/>
</dbReference>
<keyword evidence="2" id="KW-1185">Reference proteome</keyword>
<dbReference type="EMBL" id="BAAAFH010000022">
    <property type="protein sequence ID" value="GAA0876314.1"/>
    <property type="molecule type" value="Genomic_DNA"/>
</dbReference>
<evidence type="ECO:0000313" key="2">
    <source>
        <dbReference type="Proteomes" id="UP001501126"/>
    </source>
</evidence>
<comment type="caution">
    <text evidence="1">The sequence shown here is derived from an EMBL/GenBank/DDBJ whole genome shotgun (WGS) entry which is preliminary data.</text>
</comment>
<dbReference type="Proteomes" id="UP001501126">
    <property type="component" value="Unassembled WGS sequence"/>
</dbReference>
<name>A0ABP3Y6E9_9FLAO</name>
<evidence type="ECO:0000313" key="1">
    <source>
        <dbReference type="EMBL" id="GAA0876314.1"/>
    </source>
</evidence>
<gene>
    <name evidence="1" type="ORF">GCM10009118_27240</name>
</gene>
<accession>A0ABP3Y6E9</accession>
<reference evidence="2" key="1">
    <citation type="journal article" date="2019" name="Int. J. Syst. Evol. Microbiol.">
        <title>The Global Catalogue of Microorganisms (GCM) 10K type strain sequencing project: providing services to taxonomists for standard genome sequencing and annotation.</title>
        <authorList>
            <consortium name="The Broad Institute Genomics Platform"/>
            <consortium name="The Broad Institute Genome Sequencing Center for Infectious Disease"/>
            <person name="Wu L."/>
            <person name="Ma J."/>
        </authorList>
    </citation>
    <scope>NUCLEOTIDE SEQUENCE [LARGE SCALE GENOMIC DNA]</scope>
    <source>
        <strain evidence="2">JCM 16083</strain>
    </source>
</reference>
<sequence>MINFENIDYLQTGNKRQREAYQTLTRHTLLERLVEFDPLLAGTVPIGINLPSSDLDIVCSFQSPDYFEKFILSRFQKEDQFRIRLIEHPAGKAIIANFFLDTFEIELFGQAVPSKQQYAFRHLLVEHQLLVQFGEELRQKVIHLKEQGYKTEPAFAEALGIQGDSYIELLHLPADLSVLSIKK</sequence>
<dbReference type="Pfam" id="PF14091">
    <property type="entry name" value="DUF4269"/>
    <property type="match status" value="1"/>
</dbReference>
<proteinExistence type="predicted"/>
<protein>
    <submittedName>
        <fullName evidence="1">DUF4269 domain-containing protein</fullName>
    </submittedName>
</protein>
<organism evidence="1 2">
    <name type="scientific">Wandonia haliotis</name>
    <dbReference type="NCBI Taxonomy" id="574963"/>
    <lineage>
        <taxon>Bacteria</taxon>
        <taxon>Pseudomonadati</taxon>
        <taxon>Bacteroidota</taxon>
        <taxon>Flavobacteriia</taxon>
        <taxon>Flavobacteriales</taxon>
        <taxon>Crocinitomicaceae</taxon>
        <taxon>Wandonia</taxon>
    </lineage>
</organism>
<dbReference type="InterPro" id="IPR025365">
    <property type="entry name" value="DUF4269"/>
</dbReference>